<keyword evidence="10" id="KW-0961">Cell wall biogenesis/degradation</keyword>
<keyword evidence="5" id="KW-0325">Glycoprotein</keyword>
<keyword evidence="11" id="KW-0732">Signal</keyword>
<feature type="signal peptide" evidence="11">
    <location>
        <begin position="1"/>
        <end position="15"/>
    </location>
</feature>
<evidence type="ECO:0000256" key="2">
    <source>
        <dbReference type="ARBA" id="ARBA00022679"/>
    </source>
</evidence>
<dbReference type="PIRSF" id="PIRSF005604">
    <property type="entry name" value="XET"/>
    <property type="match status" value="1"/>
</dbReference>
<dbReference type="InterPro" id="IPR010713">
    <property type="entry name" value="XET_C"/>
</dbReference>
<comment type="similarity">
    <text evidence="10">Belongs to the glycosyl hydrolase 16 family.</text>
</comment>
<evidence type="ECO:0000256" key="1">
    <source>
        <dbReference type="ARBA" id="ARBA00022676"/>
    </source>
</evidence>
<feature type="active site" description="Proton donor" evidence="8">
    <location>
        <position position="113"/>
    </location>
</feature>
<dbReference type="InterPro" id="IPR044791">
    <property type="entry name" value="Beta-glucanase/XTH"/>
</dbReference>
<protein>
    <recommendedName>
        <fullName evidence="10">Xyloglucan endotransglucosylase/hydrolase</fullName>
        <ecNumber evidence="10">2.4.1.207</ecNumber>
    </recommendedName>
</protein>
<keyword evidence="10" id="KW-0134">Cell wall</keyword>
<evidence type="ECO:0000313" key="13">
    <source>
        <dbReference type="EMBL" id="KAE9452683.1"/>
    </source>
</evidence>
<dbReference type="PROSITE" id="PS51762">
    <property type="entry name" value="GH16_2"/>
    <property type="match status" value="1"/>
</dbReference>
<dbReference type="EC" id="2.4.1.207" evidence="10"/>
<comment type="subcellular location">
    <subcellularLocation>
        <location evidence="10">Secreted</location>
        <location evidence="10">Cell wall</location>
    </subcellularLocation>
    <subcellularLocation>
        <location evidence="10">Secreted</location>
        <location evidence="10">Extracellular space</location>
        <location evidence="10">Apoplast</location>
    </subcellularLocation>
</comment>
<dbReference type="PANTHER" id="PTHR31062">
    <property type="entry name" value="XYLOGLUCAN ENDOTRANSGLUCOSYLASE/HYDROLASE PROTEIN 8-RELATED"/>
    <property type="match status" value="1"/>
</dbReference>
<keyword evidence="4" id="KW-1015">Disulfide bond</keyword>
<dbReference type="InterPro" id="IPR013320">
    <property type="entry name" value="ConA-like_dom_sf"/>
</dbReference>
<dbReference type="GO" id="GO:0071555">
    <property type="term" value="P:cell wall organization"/>
    <property type="evidence" value="ECO:0007669"/>
    <property type="project" value="UniProtKB-KW"/>
</dbReference>
<evidence type="ECO:0000313" key="14">
    <source>
        <dbReference type="Proteomes" id="UP000428333"/>
    </source>
</evidence>
<keyword evidence="1" id="KW-0328">Glycosyltransferase</keyword>
<dbReference type="Pfam" id="PF06955">
    <property type="entry name" value="XET_C"/>
    <property type="match status" value="1"/>
</dbReference>
<dbReference type="GO" id="GO:0048046">
    <property type="term" value="C:apoplast"/>
    <property type="evidence" value="ECO:0007669"/>
    <property type="project" value="UniProtKB-SubCell"/>
</dbReference>
<evidence type="ECO:0000256" key="3">
    <source>
        <dbReference type="ARBA" id="ARBA00022801"/>
    </source>
</evidence>
<dbReference type="AlphaFoldDB" id="A0A6A4KYT9"/>
<evidence type="ECO:0000256" key="10">
    <source>
        <dbReference type="RuleBase" id="RU361120"/>
    </source>
</evidence>
<keyword evidence="6 10" id="KW-0326">Glycosidase</keyword>
<dbReference type="SUPFAM" id="SSF49899">
    <property type="entry name" value="Concanavalin A-like lectins/glucanases"/>
    <property type="match status" value="1"/>
</dbReference>
<evidence type="ECO:0000256" key="4">
    <source>
        <dbReference type="ARBA" id="ARBA00023157"/>
    </source>
</evidence>
<feature type="non-terminal residue" evidence="13">
    <location>
        <position position="1"/>
    </location>
</feature>
<comment type="caution">
    <text evidence="13">The sequence shown here is derived from an EMBL/GenBank/DDBJ whole genome shotgun (WGS) entry which is preliminary data.</text>
</comment>
<name>A0A6A4KYT9_9ERIC</name>
<keyword evidence="7" id="KW-0292">Fruit ripening</keyword>
<keyword evidence="10" id="KW-0052">Apoplast</keyword>
<dbReference type="Gene3D" id="2.60.120.200">
    <property type="match status" value="2"/>
</dbReference>
<comment type="PTM">
    <text evidence="10">Contains at least one intrachain disulfide bond essential for its enzymatic activity.</text>
</comment>
<dbReference type="InterPro" id="IPR016455">
    <property type="entry name" value="XTH"/>
</dbReference>
<dbReference type="GO" id="GO:0004553">
    <property type="term" value="F:hydrolase activity, hydrolyzing O-glycosyl compounds"/>
    <property type="evidence" value="ECO:0007669"/>
    <property type="project" value="InterPro"/>
</dbReference>
<dbReference type="GO" id="GO:0010411">
    <property type="term" value="P:xyloglucan metabolic process"/>
    <property type="evidence" value="ECO:0007669"/>
    <property type="project" value="InterPro"/>
</dbReference>
<organism evidence="13 14">
    <name type="scientific">Rhododendron williamsianum</name>
    <dbReference type="NCBI Taxonomy" id="262921"/>
    <lineage>
        <taxon>Eukaryota</taxon>
        <taxon>Viridiplantae</taxon>
        <taxon>Streptophyta</taxon>
        <taxon>Embryophyta</taxon>
        <taxon>Tracheophyta</taxon>
        <taxon>Spermatophyta</taxon>
        <taxon>Magnoliopsida</taxon>
        <taxon>eudicotyledons</taxon>
        <taxon>Gunneridae</taxon>
        <taxon>Pentapetalae</taxon>
        <taxon>asterids</taxon>
        <taxon>Ericales</taxon>
        <taxon>Ericaceae</taxon>
        <taxon>Ericoideae</taxon>
        <taxon>Rhodoreae</taxon>
        <taxon>Rhododendron</taxon>
    </lineage>
</organism>
<feature type="active site" description="Nucleophile" evidence="8">
    <location>
        <position position="109"/>
    </location>
</feature>
<gene>
    <name evidence="13" type="ORF">C3L33_15409</name>
</gene>
<evidence type="ECO:0000256" key="9">
    <source>
        <dbReference type="PIRSR" id="PIRSR005604-2"/>
    </source>
</evidence>
<evidence type="ECO:0000256" key="7">
    <source>
        <dbReference type="ARBA" id="ARBA00033478"/>
    </source>
</evidence>
<dbReference type="InterPro" id="IPR000757">
    <property type="entry name" value="Beta-glucanase-like"/>
</dbReference>
<reference evidence="13 14" key="1">
    <citation type="journal article" date="2019" name="Genome Biol. Evol.">
        <title>The Rhododendron genome and chromosomal organization provide insight into shared whole-genome duplications across the heath family (Ericaceae).</title>
        <authorList>
            <person name="Soza V.L."/>
            <person name="Lindsley D."/>
            <person name="Waalkes A."/>
            <person name="Ramage E."/>
            <person name="Patwardhan R.P."/>
            <person name="Burton J.N."/>
            <person name="Adey A."/>
            <person name="Kumar A."/>
            <person name="Qiu R."/>
            <person name="Shendure J."/>
            <person name="Hall B."/>
        </authorList>
    </citation>
    <scope>NUCLEOTIDE SEQUENCE [LARGE SCALE GENOMIC DNA]</scope>
    <source>
        <strain evidence="13">RSF 1966-606</strain>
    </source>
</reference>
<dbReference type="OrthoDB" id="4781at2759"/>
<feature type="chain" id="PRO_5025665173" description="Xyloglucan endotransglucosylase/hydrolase" evidence="11">
    <location>
        <begin position="16"/>
        <end position="277"/>
    </location>
</feature>
<feature type="domain" description="GH16" evidence="12">
    <location>
        <begin position="20"/>
        <end position="256"/>
    </location>
</feature>
<keyword evidence="14" id="KW-1185">Reference proteome</keyword>
<evidence type="ECO:0000256" key="5">
    <source>
        <dbReference type="ARBA" id="ARBA00023180"/>
    </source>
</evidence>
<dbReference type="Pfam" id="PF00722">
    <property type="entry name" value="Glyco_hydro_16"/>
    <property type="match status" value="1"/>
</dbReference>
<evidence type="ECO:0000256" key="8">
    <source>
        <dbReference type="PIRSR" id="PIRSR005604-1"/>
    </source>
</evidence>
<keyword evidence="10" id="KW-0964">Secreted</keyword>
<evidence type="ECO:0000256" key="6">
    <source>
        <dbReference type="ARBA" id="ARBA00023295"/>
    </source>
</evidence>
<evidence type="ECO:0000256" key="11">
    <source>
        <dbReference type="SAM" id="SignalP"/>
    </source>
</evidence>
<dbReference type="GO" id="GO:0016762">
    <property type="term" value="F:xyloglucan:xyloglucosyl transferase activity"/>
    <property type="evidence" value="ECO:0007669"/>
    <property type="project" value="UniProtKB-EC"/>
</dbReference>
<keyword evidence="2 10" id="KW-0808">Transferase</keyword>
<feature type="glycosylation site" description="N-linked (GlcNAc...) asparagine" evidence="9">
    <location>
        <position position="117"/>
    </location>
</feature>
<dbReference type="GO" id="GO:0009835">
    <property type="term" value="P:fruit ripening"/>
    <property type="evidence" value="ECO:0007669"/>
    <property type="project" value="UniProtKB-KW"/>
</dbReference>
<dbReference type="Proteomes" id="UP000428333">
    <property type="component" value="Linkage Group LG09"/>
</dbReference>
<keyword evidence="3 10" id="KW-0378">Hydrolase</keyword>
<proteinExistence type="inferred from homology"/>
<comment type="function">
    <text evidence="10">Catalyzes xyloglucan endohydrolysis (XEH) and/or endotransglycosylation (XET). Cleaves and religates xyloglucan polymers, an essential constituent of the primary cell wall, and thereby participates in cell wall construction of growing tissues.</text>
</comment>
<sequence length="277" mass="30952">MAMSTLFSIAVLVAASFLLSVFKAQISSGSSFYDDFTLSGAVEQVSTSSDGAIWSLALTNATGCGFVSNENYMFGWFSMKLKLVGGDSAGVVTAYYMCSDDDTGATRDEVDYEFLGNTTGQPYIVQTNVYKNGTGGREVRHQLWFVVDNIAIRVYKNANYTNNFFPNTQPMYIFSSIWNADSWATDGGLVHTNWSYAPFVSSYTAFTVDACLWVDPYPACVNTTAQNWWDQYGAWHLSEDQLLDYGWVQRNLLVYDYCGDTVRYPILPEECSLDPYS</sequence>
<dbReference type="GO" id="GO:0042546">
    <property type="term" value="P:cell wall biogenesis"/>
    <property type="evidence" value="ECO:0007669"/>
    <property type="project" value="InterPro"/>
</dbReference>
<dbReference type="EMBL" id="QEFC01002357">
    <property type="protein sequence ID" value="KAE9452683.1"/>
    <property type="molecule type" value="Genomic_DNA"/>
</dbReference>
<evidence type="ECO:0000259" key="12">
    <source>
        <dbReference type="PROSITE" id="PS51762"/>
    </source>
</evidence>
<accession>A0A6A4KYT9</accession>